<evidence type="ECO:0000256" key="1">
    <source>
        <dbReference type="ARBA" id="ARBA00022993"/>
    </source>
</evidence>
<comment type="caution">
    <text evidence="5">The sequence shown here is derived from an EMBL/GenBank/DDBJ whole genome shotgun (WGS) entry which is preliminary data.</text>
</comment>
<feature type="domain" description="Flavoprotein" evidence="4">
    <location>
        <begin position="229"/>
        <end position="429"/>
    </location>
</feature>
<organism evidence="5 6">
    <name type="scientific">Candida metapsilosis</name>
    <dbReference type="NCBI Taxonomy" id="273372"/>
    <lineage>
        <taxon>Eukaryota</taxon>
        <taxon>Fungi</taxon>
        <taxon>Dikarya</taxon>
        <taxon>Ascomycota</taxon>
        <taxon>Saccharomycotina</taxon>
        <taxon>Pichiomycetes</taxon>
        <taxon>Debaryomycetaceae</taxon>
        <taxon>Candida/Lodderomyces clade</taxon>
        <taxon>Candida</taxon>
    </lineage>
</organism>
<evidence type="ECO:0000256" key="2">
    <source>
        <dbReference type="ARBA" id="ARBA00038350"/>
    </source>
</evidence>
<feature type="region of interest" description="Disordered" evidence="3">
    <location>
        <begin position="443"/>
        <end position="602"/>
    </location>
</feature>
<feature type="compositionally biased region" description="Polar residues" evidence="3">
    <location>
        <begin position="576"/>
        <end position="585"/>
    </location>
</feature>
<dbReference type="Proteomes" id="UP000669133">
    <property type="component" value="Unassembled WGS sequence"/>
</dbReference>
<dbReference type="PANTHER" id="PTHR14359">
    <property type="entry name" value="HOMO-OLIGOMERIC FLAVIN CONTAINING CYS DECARBOXYLASE FAMILY"/>
    <property type="match status" value="1"/>
</dbReference>
<proteinExistence type="inferred from homology"/>
<feature type="compositionally biased region" description="Polar residues" evidence="3">
    <location>
        <begin position="44"/>
        <end position="79"/>
    </location>
</feature>
<sequence length="602" mass="66383">MGSHNPVETKETRGNMDQNPPNARRTPSLRTAISNAADTPPKILTNTRPQTSSIQQPVQQEPGSNVPTRHPSVSFNQSESQERLRRFTISSQPSATNIATQENHPEPPLQPPSNTPSRQASLNRKRNNDALSFNTKPSVPAREPTPKFDENVPARLNTPSPTHVENYNAASTLSPTTGAVPIKITGTGSNASSRRNSLKKASKTIVASPVGPPVPFQEYLSKEDDGKFHILLACTGSVATIKIPLIIDKLFQLFGPSKVAIQLIVTKAASHFLKGSKINADVKIWRDEDEWANYSEATTISSTQNQSTKPKSPFDKLILHNELRKWADIMLVAPLSANTLAKISNGIADNLLTSIIRSWAPSTSQQVKKPIIVAPAMNTFMYTHPMTAKQIATITSPDFGIEVLKPVEKVLVCGDIGMGGMRDWVDVVDILRRRILTIEAESKELSDRSIAIAEEGEEEDDDGDDEGDDEEGGEDDDDDDDEDDDDDDDEDEDEDEDVDEDEDEDDNDDDEDEDDNDDDDEEDALVDHNEDGKIPITSSSFRPHDELELSHDEDGNEEMIFEITDQDVSDGDNKSIADSNLSPTTSHRHQKITIPKETQNII</sequence>
<feature type="compositionally biased region" description="Basic and acidic residues" evidence="3">
    <location>
        <begin position="542"/>
        <end position="553"/>
    </location>
</feature>
<dbReference type="GO" id="GO:0010181">
    <property type="term" value="F:FMN binding"/>
    <property type="evidence" value="ECO:0007669"/>
    <property type="project" value="TreeGrafter"/>
</dbReference>
<dbReference type="GeneID" id="93654197"/>
<dbReference type="EMBL" id="JAEOAQ010000008">
    <property type="protein sequence ID" value="KAG5416838.1"/>
    <property type="molecule type" value="Genomic_DNA"/>
</dbReference>
<dbReference type="PANTHER" id="PTHR14359:SF6">
    <property type="entry name" value="PHOSPHOPANTOTHENOYLCYSTEINE DECARBOXYLASE"/>
    <property type="match status" value="1"/>
</dbReference>
<dbReference type="Pfam" id="PF02441">
    <property type="entry name" value="Flavoprotein"/>
    <property type="match status" value="1"/>
</dbReference>
<name>A0A8H7ZD94_9ASCO</name>
<evidence type="ECO:0000313" key="6">
    <source>
        <dbReference type="Proteomes" id="UP000669133"/>
    </source>
</evidence>
<accession>A0A8H7ZD94</accession>
<dbReference type="GO" id="GO:0015937">
    <property type="term" value="P:coenzyme A biosynthetic process"/>
    <property type="evidence" value="ECO:0007669"/>
    <property type="project" value="UniProtKB-KW"/>
</dbReference>
<reference evidence="5 6" key="1">
    <citation type="submission" date="2020-12" db="EMBL/GenBank/DDBJ databases">
        <title>Effect of drift, selection, and recombination on the evolution of hybrid genomes in Candida yeast pathogens.</title>
        <authorList>
            <person name="Mixao V."/>
            <person name="Ksiezopolska E."/>
            <person name="Saus E."/>
            <person name="Boekhout T."/>
            <person name="Gacser A."/>
            <person name="Gabaldon T."/>
        </authorList>
    </citation>
    <scope>NUCLEOTIDE SEQUENCE [LARGE SCALE GENOMIC DNA]</scope>
    <source>
        <strain evidence="5 6">BP57</strain>
    </source>
</reference>
<dbReference type="OrthoDB" id="1532798at2759"/>
<dbReference type="InterPro" id="IPR003382">
    <property type="entry name" value="Flavoprotein"/>
</dbReference>
<feature type="region of interest" description="Disordered" evidence="3">
    <location>
        <begin position="1"/>
        <end position="84"/>
    </location>
</feature>
<feature type="compositionally biased region" description="Polar residues" evidence="3">
    <location>
        <begin position="157"/>
        <end position="166"/>
    </location>
</feature>
<evidence type="ECO:0000256" key="3">
    <source>
        <dbReference type="SAM" id="MobiDB-lite"/>
    </source>
</evidence>
<dbReference type="InterPro" id="IPR036551">
    <property type="entry name" value="Flavin_trans-like"/>
</dbReference>
<keyword evidence="1" id="KW-0173">Coenzyme A biosynthesis</keyword>
<protein>
    <recommendedName>
        <fullName evidence="4">Flavoprotein domain-containing protein</fullName>
    </recommendedName>
</protein>
<evidence type="ECO:0000313" key="5">
    <source>
        <dbReference type="EMBL" id="KAG5416838.1"/>
    </source>
</evidence>
<feature type="region of interest" description="Disordered" evidence="3">
    <location>
        <begin position="96"/>
        <end position="166"/>
    </location>
</feature>
<dbReference type="GO" id="GO:0004633">
    <property type="term" value="F:phosphopantothenoylcysteine decarboxylase activity"/>
    <property type="evidence" value="ECO:0007669"/>
    <property type="project" value="TreeGrafter"/>
</dbReference>
<dbReference type="SUPFAM" id="SSF52507">
    <property type="entry name" value="Homo-oligomeric flavin-containing Cys decarboxylases, HFCD"/>
    <property type="match status" value="1"/>
</dbReference>
<feature type="compositionally biased region" description="Acidic residues" evidence="3">
    <location>
        <begin position="454"/>
        <end position="524"/>
    </location>
</feature>
<comment type="similarity">
    <text evidence="2">Belongs to the HFCD (homooligomeric flavin containing Cys decarboxylase) superfamily.</text>
</comment>
<dbReference type="RefSeq" id="XP_067545954.1">
    <property type="nucleotide sequence ID" value="XM_067694758.1"/>
</dbReference>
<dbReference type="GO" id="GO:0071513">
    <property type="term" value="C:phosphopantothenoylcysteine decarboxylase complex"/>
    <property type="evidence" value="ECO:0007669"/>
    <property type="project" value="TreeGrafter"/>
</dbReference>
<keyword evidence="6" id="KW-1185">Reference proteome</keyword>
<feature type="compositionally biased region" description="Polar residues" evidence="3">
    <location>
        <begin position="28"/>
        <end position="37"/>
    </location>
</feature>
<evidence type="ECO:0000259" key="4">
    <source>
        <dbReference type="Pfam" id="PF02441"/>
    </source>
</evidence>
<gene>
    <name evidence="5" type="ORF">I9W82_005568</name>
</gene>
<dbReference type="AlphaFoldDB" id="A0A8H7ZD94"/>
<dbReference type="Gene3D" id="3.40.50.1950">
    <property type="entry name" value="Flavin prenyltransferase-like"/>
    <property type="match status" value="1"/>
</dbReference>
<feature type="compositionally biased region" description="Acidic residues" evidence="3">
    <location>
        <begin position="554"/>
        <end position="570"/>
    </location>
</feature>